<evidence type="ECO:0000313" key="2">
    <source>
        <dbReference type="EMBL" id="QOY53554.1"/>
    </source>
</evidence>
<dbReference type="RefSeq" id="WP_194365389.1">
    <property type="nucleotide sequence ID" value="NZ_CP054493.1"/>
</dbReference>
<name>A0A7S7LZR6_9BACT</name>
<dbReference type="Proteomes" id="UP000593836">
    <property type="component" value="Chromosome"/>
</dbReference>
<sequence length="478" mass="53961">MINKVSLYVLFFLTCSNVYAQNIVEDDLGGFEVEAVQEKTVEVSDDLAGFGEEEVSLESSTENKEENIFSLSGNLAFKTSAGYKKHKVDGIEYSGINQAQTSLSLQLDSKLSEKWKMRISTNMFYDAIYDLYSHNNYSSDIKDDYKTQIRIDDAYVQGKINSNIDLKIGRQIVVWGKSDSLRVTDVINPLDNRLPGMTDIEDLRLSVGMAKLDYYFGKWNFSFIAIGENRIMIEAPPRSEFFPVDEIFPSAPNPFLELKTPSNSLNNMQYAMAANGVFSGWDLSFYAAHVLDQKWNFDNVQGSVPLIGITRVVNKINMLGTAINIATGSWLLKSEIAFLSGVGYNSTADEKNRLDVLFGFDYMGIKDAVASFEVVNRHIFNHENQMKNQSDYVDKNEMQTALRFTKSYSNDTLNTSALLSMFGSNWENGGFTRIWVEYEIMDAVSANLGVVDYIGGDRPFMEANKENDRIFADITYSF</sequence>
<protein>
    <submittedName>
        <fullName evidence="2">DUF1302 domain-containing protein</fullName>
    </submittedName>
</protein>
<gene>
    <name evidence="2" type="ORF">HUE87_06395</name>
</gene>
<dbReference type="AlphaFoldDB" id="A0A7S7LZR6"/>
<evidence type="ECO:0000256" key="1">
    <source>
        <dbReference type="SAM" id="SignalP"/>
    </source>
</evidence>
<dbReference type="Pfam" id="PF06980">
    <property type="entry name" value="DUF1302"/>
    <property type="match status" value="1"/>
</dbReference>
<dbReference type="EMBL" id="CP054493">
    <property type="protein sequence ID" value="QOY53554.1"/>
    <property type="molecule type" value="Genomic_DNA"/>
</dbReference>
<dbReference type="InterPro" id="IPR010727">
    <property type="entry name" value="DUF1302"/>
</dbReference>
<organism evidence="2 3">
    <name type="scientific">Candidatus Sulfurimonas marisnigri</name>
    <dbReference type="NCBI Taxonomy" id="2740405"/>
    <lineage>
        <taxon>Bacteria</taxon>
        <taxon>Pseudomonadati</taxon>
        <taxon>Campylobacterota</taxon>
        <taxon>Epsilonproteobacteria</taxon>
        <taxon>Campylobacterales</taxon>
        <taxon>Sulfurimonadaceae</taxon>
        <taxon>Sulfurimonas</taxon>
    </lineage>
</organism>
<dbReference type="KEGG" id="smas:HUE87_06395"/>
<keyword evidence="3" id="KW-1185">Reference proteome</keyword>
<reference evidence="2 3" key="1">
    <citation type="submission" date="2020-05" db="EMBL/GenBank/DDBJ databases">
        <title>Sulfurimonas marisnigri, sp. nov., and Sulfurimonas baltica, sp. nov., manganese oxide reducing chemolithoautotrophs of the class Epsilonproteobacteria isolated from the pelagic redoxclines of the Black and Baltic Seas and emended description of the genus Sulfurimonas.</title>
        <authorList>
            <person name="Henkel J.V."/>
            <person name="Laudan C."/>
            <person name="Werner J."/>
            <person name="Neu T."/>
            <person name="Plewe S."/>
            <person name="Sproer C."/>
            <person name="Bunk B."/>
            <person name="Schulz-Vogt H.N."/>
        </authorList>
    </citation>
    <scope>NUCLEOTIDE SEQUENCE [LARGE SCALE GENOMIC DNA]</scope>
    <source>
        <strain evidence="2 3">SoZ1</strain>
    </source>
</reference>
<keyword evidence="1" id="KW-0732">Signal</keyword>
<accession>A0A7S7LZR6</accession>
<evidence type="ECO:0000313" key="3">
    <source>
        <dbReference type="Proteomes" id="UP000593836"/>
    </source>
</evidence>
<proteinExistence type="predicted"/>
<feature type="chain" id="PRO_5032669972" evidence="1">
    <location>
        <begin position="21"/>
        <end position="478"/>
    </location>
</feature>
<feature type="signal peptide" evidence="1">
    <location>
        <begin position="1"/>
        <end position="20"/>
    </location>
</feature>